<name>A0A1M5PR06_9FLAO</name>
<gene>
    <name evidence="4" type="ORF">SAMN05421866_1923</name>
</gene>
<evidence type="ECO:0000313" key="4">
    <source>
        <dbReference type="EMBL" id="SHH04287.1"/>
    </source>
</evidence>
<sequence length="458" mass="53072">MSKFLCHKTVTVLVLLYSASAYSQLVGSDVQIWEKSRPNLREVSNLKDENLLNFHYGIKDKILKKYIKHSKNKSHTLTLVHTSREDEKIWENEERNISLSNNIYEKKKADKNIKIRKRPSIFTFTDNAGKPDGKPDSIKIKLEDRNLYEMIFIPRRANKMDLNKIHSYLSIKYGISLEKGKYYSSDGKVIWDPEKHKEFKYRPTGLGRDDGNELYQKQSSNQEDQFLTIGKTDIKKTNVENLSLFDHNNFVMWSDDNKEMAMKTEGNFKVLERNWEINFIGSTIPKTDYKVRVDKKAINPDSLPLVYWMFLKNSAGELMKVQGMENENYIDFSKVDFYKEKGEIFDHFTFAVSPLRDASNNEINSGSSSINENQLALDIDKIVLYPNPVKKGQSFMIKFPEMENLSVAIYDGGGRLVKLEKIDHHARSYSSSLDIQSSYLVSLTQNGKIIKTFKLIVD</sequence>
<evidence type="ECO:0000259" key="3">
    <source>
        <dbReference type="Pfam" id="PF26628"/>
    </source>
</evidence>
<dbReference type="Pfam" id="PF26628">
    <property type="entry name" value="DUF8202"/>
    <property type="match status" value="1"/>
</dbReference>
<dbReference type="Proteomes" id="UP000184047">
    <property type="component" value="Unassembled WGS sequence"/>
</dbReference>
<feature type="domain" description="DUF8202" evidence="3">
    <location>
        <begin position="162"/>
        <end position="319"/>
    </location>
</feature>
<dbReference type="NCBIfam" id="TIGR04183">
    <property type="entry name" value="Por_Secre_tail"/>
    <property type="match status" value="1"/>
</dbReference>
<protein>
    <submittedName>
        <fullName evidence="4">Por secretion system C-terminal sorting domain-containing protein</fullName>
    </submittedName>
</protein>
<dbReference type="STRING" id="421058.SAMN05421866_1923"/>
<organism evidence="4 5">
    <name type="scientific">Chryseobacterium oranimense</name>
    <dbReference type="NCBI Taxonomy" id="421058"/>
    <lineage>
        <taxon>Bacteria</taxon>
        <taxon>Pseudomonadati</taxon>
        <taxon>Bacteroidota</taxon>
        <taxon>Flavobacteriia</taxon>
        <taxon>Flavobacteriales</taxon>
        <taxon>Weeksellaceae</taxon>
        <taxon>Chryseobacterium group</taxon>
        <taxon>Chryseobacterium</taxon>
    </lineage>
</organism>
<feature type="signal peptide" evidence="2">
    <location>
        <begin position="1"/>
        <end position="23"/>
    </location>
</feature>
<dbReference type="OrthoDB" id="2582440at2"/>
<dbReference type="InterPro" id="IPR026444">
    <property type="entry name" value="Secre_tail"/>
</dbReference>
<proteinExistence type="predicted"/>
<keyword evidence="5" id="KW-1185">Reference proteome</keyword>
<evidence type="ECO:0000256" key="2">
    <source>
        <dbReference type="SAM" id="SignalP"/>
    </source>
</evidence>
<reference evidence="5" key="1">
    <citation type="submission" date="2016-11" db="EMBL/GenBank/DDBJ databases">
        <authorList>
            <person name="Varghese N."/>
            <person name="Submissions S."/>
        </authorList>
    </citation>
    <scope>NUCLEOTIDE SEQUENCE [LARGE SCALE GENOMIC DNA]</scope>
    <source>
        <strain evidence="5">DSM 19055</strain>
    </source>
</reference>
<dbReference type="EMBL" id="FQWT01000002">
    <property type="protein sequence ID" value="SHH04287.1"/>
    <property type="molecule type" value="Genomic_DNA"/>
</dbReference>
<keyword evidence="1 2" id="KW-0732">Signal</keyword>
<dbReference type="AlphaFoldDB" id="A0A1M5PR06"/>
<dbReference type="InterPro" id="IPR058515">
    <property type="entry name" value="DUF8202"/>
</dbReference>
<accession>A0A1M5PR06</accession>
<evidence type="ECO:0000256" key="1">
    <source>
        <dbReference type="ARBA" id="ARBA00022729"/>
    </source>
</evidence>
<evidence type="ECO:0000313" key="5">
    <source>
        <dbReference type="Proteomes" id="UP000184047"/>
    </source>
</evidence>
<dbReference type="RefSeq" id="WP_073062145.1">
    <property type="nucleotide sequence ID" value="NZ_FQWT01000002.1"/>
</dbReference>
<feature type="chain" id="PRO_5012454752" evidence="2">
    <location>
        <begin position="24"/>
        <end position="458"/>
    </location>
</feature>